<dbReference type="EMBL" id="ML993657">
    <property type="protein sequence ID" value="KAF2158554.1"/>
    <property type="molecule type" value="Genomic_DNA"/>
</dbReference>
<sequence>MSMIKPKTPTDQFSRGDVGTKLFGIGELRDLILAELPPKDLLRMQRVSQEWSETIKQFGRCLFLSSIQPSKSHWIANTTGSSIPGQNNITSFDWSSGSQVDAADLSFIMLEHLKKKGDSVVRFPAVLNTMVVRNETTIAEHDSIFHRAGPSKLVLSFILDPEHAWLESKGIRPSFIDMFISQPAIVKTEVHWALKSSPPRWITDVVRRKDGIRVIDILECSRSHNCTIDWPRTELWVAGYVAVSWEEYTMGIEGAVWRCEDGTVS</sequence>
<evidence type="ECO:0000313" key="2">
    <source>
        <dbReference type="Proteomes" id="UP000799537"/>
    </source>
</evidence>
<dbReference type="RefSeq" id="XP_033659443.1">
    <property type="nucleotide sequence ID" value="XM_033810142.1"/>
</dbReference>
<accession>A0A6A6BUT7</accession>
<dbReference type="Proteomes" id="UP000799537">
    <property type="component" value="Unassembled WGS sequence"/>
</dbReference>
<protein>
    <recommendedName>
        <fullName evidence="3">F-box domain-containing protein</fullName>
    </recommendedName>
</protein>
<evidence type="ECO:0000313" key="1">
    <source>
        <dbReference type="EMBL" id="KAF2158554.1"/>
    </source>
</evidence>
<keyword evidence="2" id="KW-1185">Reference proteome</keyword>
<reference evidence="1" key="1">
    <citation type="journal article" date="2020" name="Stud. Mycol.">
        <title>101 Dothideomycetes genomes: a test case for predicting lifestyles and emergence of pathogens.</title>
        <authorList>
            <person name="Haridas S."/>
            <person name="Albert R."/>
            <person name="Binder M."/>
            <person name="Bloem J."/>
            <person name="Labutti K."/>
            <person name="Salamov A."/>
            <person name="Andreopoulos B."/>
            <person name="Baker S."/>
            <person name="Barry K."/>
            <person name="Bills G."/>
            <person name="Bluhm B."/>
            <person name="Cannon C."/>
            <person name="Castanera R."/>
            <person name="Culley D."/>
            <person name="Daum C."/>
            <person name="Ezra D."/>
            <person name="Gonzalez J."/>
            <person name="Henrissat B."/>
            <person name="Kuo A."/>
            <person name="Liang C."/>
            <person name="Lipzen A."/>
            <person name="Lutzoni F."/>
            <person name="Magnuson J."/>
            <person name="Mondo S."/>
            <person name="Nolan M."/>
            <person name="Ohm R."/>
            <person name="Pangilinan J."/>
            <person name="Park H.-J."/>
            <person name="Ramirez L."/>
            <person name="Alfaro M."/>
            <person name="Sun H."/>
            <person name="Tritt A."/>
            <person name="Yoshinaga Y."/>
            <person name="Zwiers L.-H."/>
            <person name="Turgeon B."/>
            <person name="Goodwin S."/>
            <person name="Spatafora J."/>
            <person name="Crous P."/>
            <person name="Grigoriev I."/>
        </authorList>
    </citation>
    <scope>NUCLEOTIDE SEQUENCE</scope>
    <source>
        <strain evidence="1">ATCC 36951</strain>
    </source>
</reference>
<organism evidence="1 2">
    <name type="scientific">Zasmidium cellare ATCC 36951</name>
    <dbReference type="NCBI Taxonomy" id="1080233"/>
    <lineage>
        <taxon>Eukaryota</taxon>
        <taxon>Fungi</taxon>
        <taxon>Dikarya</taxon>
        <taxon>Ascomycota</taxon>
        <taxon>Pezizomycotina</taxon>
        <taxon>Dothideomycetes</taxon>
        <taxon>Dothideomycetidae</taxon>
        <taxon>Mycosphaerellales</taxon>
        <taxon>Mycosphaerellaceae</taxon>
        <taxon>Zasmidium</taxon>
    </lineage>
</organism>
<dbReference type="GeneID" id="54563414"/>
<gene>
    <name evidence="1" type="ORF">M409DRAFT_30958</name>
</gene>
<name>A0A6A6BUT7_ZASCE</name>
<evidence type="ECO:0008006" key="3">
    <source>
        <dbReference type="Google" id="ProtNLM"/>
    </source>
</evidence>
<proteinExistence type="predicted"/>
<dbReference type="AlphaFoldDB" id="A0A6A6BUT7"/>